<dbReference type="AlphaFoldDB" id="A0A6S6SQ98"/>
<evidence type="ECO:0000313" key="4">
    <source>
        <dbReference type="EMBL" id="CAA6804830.1"/>
    </source>
</evidence>
<feature type="repeat" description="ANK" evidence="3">
    <location>
        <begin position="70"/>
        <end position="102"/>
    </location>
</feature>
<dbReference type="SUPFAM" id="SSF48403">
    <property type="entry name" value="Ankyrin repeat"/>
    <property type="match status" value="1"/>
</dbReference>
<sequence length="123" mass="14088">MVETQFETLEKIVYDNNFEALKTEIENGMDVNLQNKYGWTPLHMAIRRDRRDMVAYLLEQGADIDRVDGVGWTPLMEAVMDDMPEFCAFLLEKGADVTIKNERGGSAPMLVQKFGRTSMMSLF</sequence>
<dbReference type="InterPro" id="IPR002110">
    <property type="entry name" value="Ankyrin_rpt"/>
</dbReference>
<organism evidence="4">
    <name type="scientific">uncultured Sulfurovum sp</name>
    <dbReference type="NCBI Taxonomy" id="269237"/>
    <lineage>
        <taxon>Bacteria</taxon>
        <taxon>Pseudomonadati</taxon>
        <taxon>Campylobacterota</taxon>
        <taxon>Epsilonproteobacteria</taxon>
        <taxon>Campylobacterales</taxon>
        <taxon>Sulfurovaceae</taxon>
        <taxon>Sulfurovum</taxon>
        <taxon>environmental samples</taxon>
    </lineage>
</organism>
<dbReference type="Pfam" id="PF12796">
    <property type="entry name" value="Ank_2"/>
    <property type="match status" value="1"/>
</dbReference>
<dbReference type="PROSITE" id="PS50297">
    <property type="entry name" value="ANK_REP_REGION"/>
    <property type="match status" value="2"/>
</dbReference>
<dbReference type="PRINTS" id="PR01415">
    <property type="entry name" value="ANKYRIN"/>
</dbReference>
<feature type="repeat" description="ANK" evidence="3">
    <location>
        <begin position="37"/>
        <end position="69"/>
    </location>
</feature>
<dbReference type="GO" id="GO:0004540">
    <property type="term" value="F:RNA nuclease activity"/>
    <property type="evidence" value="ECO:0007669"/>
    <property type="project" value="TreeGrafter"/>
</dbReference>
<dbReference type="GO" id="GO:0006396">
    <property type="term" value="P:RNA processing"/>
    <property type="evidence" value="ECO:0007669"/>
    <property type="project" value="TreeGrafter"/>
</dbReference>
<keyword evidence="1" id="KW-0677">Repeat</keyword>
<name>A0A6S6SQ98_9BACT</name>
<dbReference type="PROSITE" id="PS50088">
    <property type="entry name" value="ANK_REPEAT"/>
    <property type="match status" value="2"/>
</dbReference>
<dbReference type="PANTHER" id="PTHR24141:SF1">
    <property type="entry name" value="2-5A-DEPENDENT RIBONUCLEASE"/>
    <property type="match status" value="1"/>
</dbReference>
<dbReference type="EMBL" id="CACVAZ010000020">
    <property type="protein sequence ID" value="CAA6804830.1"/>
    <property type="molecule type" value="Genomic_DNA"/>
</dbReference>
<evidence type="ECO:0000256" key="1">
    <source>
        <dbReference type="ARBA" id="ARBA00022737"/>
    </source>
</evidence>
<reference evidence="4" key="1">
    <citation type="submission" date="2020-01" db="EMBL/GenBank/DDBJ databases">
        <authorList>
            <person name="Meier V. D."/>
            <person name="Meier V D."/>
        </authorList>
    </citation>
    <scope>NUCLEOTIDE SEQUENCE</scope>
    <source>
        <strain evidence="4">HLG_WM_MAG_02</strain>
    </source>
</reference>
<dbReference type="SMART" id="SM00248">
    <property type="entry name" value="ANK"/>
    <property type="match status" value="2"/>
</dbReference>
<proteinExistence type="predicted"/>
<evidence type="ECO:0000256" key="2">
    <source>
        <dbReference type="ARBA" id="ARBA00023043"/>
    </source>
</evidence>
<keyword evidence="2 3" id="KW-0040">ANK repeat</keyword>
<dbReference type="PANTHER" id="PTHR24141">
    <property type="entry name" value="2-5A-DEPENDENT RIBONUCLEASE"/>
    <property type="match status" value="1"/>
</dbReference>
<dbReference type="InterPro" id="IPR036770">
    <property type="entry name" value="Ankyrin_rpt-contain_sf"/>
</dbReference>
<dbReference type="Gene3D" id="1.25.40.20">
    <property type="entry name" value="Ankyrin repeat-containing domain"/>
    <property type="match status" value="2"/>
</dbReference>
<gene>
    <name evidence="4" type="ORF">HELGO_WM30378</name>
</gene>
<accession>A0A6S6SQ98</accession>
<evidence type="ECO:0000256" key="3">
    <source>
        <dbReference type="PROSITE-ProRule" id="PRU00023"/>
    </source>
</evidence>
<protein>
    <submittedName>
        <fullName evidence="4">Uncharacterized protein</fullName>
    </submittedName>
</protein>
<dbReference type="GO" id="GO:0003723">
    <property type="term" value="F:RNA binding"/>
    <property type="evidence" value="ECO:0007669"/>
    <property type="project" value="TreeGrafter"/>
</dbReference>